<dbReference type="AlphaFoldDB" id="A0A3P7P9J2"/>
<name>A0A3P7P9J2_DIBLA</name>
<evidence type="ECO:0000313" key="2">
    <source>
        <dbReference type="Proteomes" id="UP000281553"/>
    </source>
</evidence>
<dbReference type="EMBL" id="UYRU01059711">
    <property type="protein sequence ID" value="VDN14586.1"/>
    <property type="molecule type" value="Genomic_DNA"/>
</dbReference>
<reference evidence="1 2" key="1">
    <citation type="submission" date="2018-11" db="EMBL/GenBank/DDBJ databases">
        <authorList>
            <consortium name="Pathogen Informatics"/>
        </authorList>
    </citation>
    <scope>NUCLEOTIDE SEQUENCE [LARGE SCALE GENOMIC DNA]</scope>
</reference>
<evidence type="ECO:0000313" key="1">
    <source>
        <dbReference type="EMBL" id="VDN14586.1"/>
    </source>
</evidence>
<protein>
    <submittedName>
        <fullName evidence="1">Uncharacterized protein</fullName>
    </submittedName>
</protein>
<keyword evidence="2" id="KW-1185">Reference proteome</keyword>
<dbReference type="Proteomes" id="UP000281553">
    <property type="component" value="Unassembled WGS sequence"/>
</dbReference>
<gene>
    <name evidence="1" type="ORF">DILT_LOCUS10417</name>
</gene>
<sequence length="153" mass="16805">MCQQQFVASHGFKILFEVLDRVTASEALIQEHTRFLNKANFFLSCMCQELTDEQLLAIKDCALADKIAELALRFAPAPPPEFLLSGLDLLLTGRRSVLLDPDNSAVDTKPAPKLSLRDDLKANLRKAIGNLPTADSDCAVDPAIVNSLKKLLK</sequence>
<organism evidence="1 2">
    <name type="scientific">Dibothriocephalus latus</name>
    <name type="common">Fish tapeworm</name>
    <name type="synonym">Diphyllobothrium latum</name>
    <dbReference type="NCBI Taxonomy" id="60516"/>
    <lineage>
        <taxon>Eukaryota</taxon>
        <taxon>Metazoa</taxon>
        <taxon>Spiralia</taxon>
        <taxon>Lophotrochozoa</taxon>
        <taxon>Platyhelminthes</taxon>
        <taxon>Cestoda</taxon>
        <taxon>Eucestoda</taxon>
        <taxon>Diphyllobothriidea</taxon>
        <taxon>Diphyllobothriidae</taxon>
        <taxon>Dibothriocephalus</taxon>
    </lineage>
</organism>
<dbReference type="OrthoDB" id="10397869at2759"/>
<accession>A0A3P7P9J2</accession>
<proteinExistence type="predicted"/>